<keyword evidence="2" id="KW-0378">Hydrolase</keyword>
<name>A0A4U1IQW7_9BACT</name>
<keyword evidence="1" id="KW-1133">Transmembrane helix</keyword>
<accession>A0A4U1IQW7</accession>
<feature type="transmembrane region" description="Helical" evidence="1">
    <location>
        <begin position="184"/>
        <end position="210"/>
    </location>
</feature>
<dbReference type="SUPFAM" id="SSF47240">
    <property type="entry name" value="Ferritin-like"/>
    <property type="match status" value="1"/>
</dbReference>
<dbReference type="Proteomes" id="UP000309215">
    <property type="component" value="Unassembled WGS sequence"/>
</dbReference>
<evidence type="ECO:0000313" key="2">
    <source>
        <dbReference type="EMBL" id="TKC96350.1"/>
    </source>
</evidence>
<evidence type="ECO:0000256" key="1">
    <source>
        <dbReference type="SAM" id="Phobius"/>
    </source>
</evidence>
<reference evidence="2 3" key="1">
    <citation type="submission" date="2019-04" db="EMBL/GenBank/DDBJ databases">
        <authorList>
            <person name="Li Y."/>
            <person name="Wang J."/>
        </authorList>
    </citation>
    <scope>NUCLEOTIDE SEQUENCE [LARGE SCALE GENOMIC DNA]</scope>
    <source>
        <strain evidence="2 3">DSM 14668</strain>
    </source>
</reference>
<keyword evidence="3" id="KW-1185">Reference proteome</keyword>
<comment type="caution">
    <text evidence="2">The sequence shown here is derived from an EMBL/GenBank/DDBJ whole genome shotgun (WGS) entry which is preliminary data.</text>
</comment>
<gene>
    <name evidence="2" type="ORF">E8A74_45935</name>
</gene>
<dbReference type="AlphaFoldDB" id="A0A4U1IQW7"/>
<dbReference type="Pfam" id="PF10118">
    <property type="entry name" value="Metal_hydrol"/>
    <property type="match status" value="1"/>
</dbReference>
<dbReference type="RefSeq" id="WP_136935522.1">
    <property type="nucleotide sequence ID" value="NZ_SSMQ01000090.1"/>
</dbReference>
<dbReference type="PANTHER" id="PTHR39456:SF1">
    <property type="entry name" value="METAL-DEPENDENT HYDROLASE"/>
    <property type="match status" value="1"/>
</dbReference>
<sequence length="271" mass="30981">MQTSHERPALKPRDPGLDFDETVPRHWFGGNALATHIANGVNLLFPAGERFFVRSVHHYLDKLDDPELRAQVKGFFAQEGRHARTHERFFERLEEQGYEIQPFLRVYEKIAYGVLEPAFPPAFRLSVTAAAEHFTAIMAENALRERFLDRAHPALRDLLFWHAAEEIEHRAVAFDVLGKVAPSYALRVAGMALAASTLAAFWIAGTLVLLDQDRRRGDVDLRAELRKLREHPIGQRVFVRGIKSYLRRDFHPLEAEIDGLARQWLEAKGMA</sequence>
<dbReference type="InterPro" id="IPR016516">
    <property type="entry name" value="UCP07580"/>
</dbReference>
<dbReference type="PIRSF" id="PIRSF007580">
    <property type="entry name" value="UCP07580"/>
    <property type="match status" value="1"/>
</dbReference>
<keyword evidence="1" id="KW-0812">Transmembrane</keyword>
<dbReference type="PANTHER" id="PTHR39456">
    <property type="entry name" value="METAL-DEPENDENT HYDROLASE"/>
    <property type="match status" value="1"/>
</dbReference>
<proteinExistence type="predicted"/>
<organism evidence="2 3">
    <name type="scientific">Polyangium fumosum</name>
    <dbReference type="NCBI Taxonomy" id="889272"/>
    <lineage>
        <taxon>Bacteria</taxon>
        <taxon>Pseudomonadati</taxon>
        <taxon>Myxococcota</taxon>
        <taxon>Polyangia</taxon>
        <taxon>Polyangiales</taxon>
        <taxon>Polyangiaceae</taxon>
        <taxon>Polyangium</taxon>
    </lineage>
</organism>
<evidence type="ECO:0000313" key="3">
    <source>
        <dbReference type="Proteomes" id="UP000309215"/>
    </source>
</evidence>
<dbReference type="EMBL" id="SSMQ01000090">
    <property type="protein sequence ID" value="TKC96350.1"/>
    <property type="molecule type" value="Genomic_DNA"/>
</dbReference>
<protein>
    <submittedName>
        <fullName evidence="2">Metal-dependent hydrolase</fullName>
    </submittedName>
</protein>
<dbReference type="InterPro" id="IPR009078">
    <property type="entry name" value="Ferritin-like_SF"/>
</dbReference>
<keyword evidence="1" id="KW-0472">Membrane</keyword>
<dbReference type="GO" id="GO:0016787">
    <property type="term" value="F:hydrolase activity"/>
    <property type="evidence" value="ECO:0007669"/>
    <property type="project" value="UniProtKB-KW"/>
</dbReference>
<dbReference type="OrthoDB" id="4760165at2"/>